<protein>
    <submittedName>
        <fullName evidence="4">LPXTG cell wall anchor domain-containing protein</fullName>
    </submittedName>
</protein>
<evidence type="ECO:0000256" key="1">
    <source>
        <dbReference type="SAM" id="MobiDB-lite"/>
    </source>
</evidence>
<name>A0ABS3LFZ3_9ENTE</name>
<feature type="region of interest" description="Disordered" evidence="1">
    <location>
        <begin position="180"/>
        <end position="236"/>
    </location>
</feature>
<dbReference type="Proteomes" id="UP000664601">
    <property type="component" value="Unassembled WGS sequence"/>
</dbReference>
<proteinExistence type="predicted"/>
<reference evidence="4 5" key="1">
    <citation type="submission" date="2021-03" db="EMBL/GenBank/DDBJ databases">
        <title>Enterococcal diversity collection.</title>
        <authorList>
            <person name="Gilmore M.S."/>
            <person name="Schwartzman J."/>
            <person name="Van Tyne D."/>
            <person name="Martin M."/>
            <person name="Earl A.M."/>
            <person name="Manson A.L."/>
            <person name="Straub T."/>
            <person name="Salamzade R."/>
            <person name="Saavedra J."/>
            <person name="Lebreton F."/>
            <person name="Prichula J."/>
            <person name="Schaufler K."/>
            <person name="Gaca A."/>
            <person name="Sgardioli B."/>
            <person name="Wagenaar J."/>
            <person name="Strong T."/>
        </authorList>
    </citation>
    <scope>NUCLEOTIDE SEQUENCE [LARGE SCALE GENOMIC DNA]</scope>
    <source>
        <strain evidence="4 5">669A</strain>
    </source>
</reference>
<organism evidence="4 5">
    <name type="scientific">Candidatus Enterococcus moelleringii</name>
    <dbReference type="NCBI Taxonomy" id="2815325"/>
    <lineage>
        <taxon>Bacteria</taxon>
        <taxon>Bacillati</taxon>
        <taxon>Bacillota</taxon>
        <taxon>Bacilli</taxon>
        <taxon>Lactobacillales</taxon>
        <taxon>Enterococcaceae</taxon>
        <taxon>Enterococcus</taxon>
    </lineage>
</organism>
<feature type="compositionally biased region" description="Low complexity" evidence="1">
    <location>
        <begin position="186"/>
        <end position="214"/>
    </location>
</feature>
<accession>A0ABS3LFZ3</accession>
<keyword evidence="2" id="KW-0812">Transmembrane</keyword>
<evidence type="ECO:0000256" key="3">
    <source>
        <dbReference type="SAM" id="SignalP"/>
    </source>
</evidence>
<comment type="caution">
    <text evidence="4">The sequence shown here is derived from an EMBL/GenBank/DDBJ whole genome shotgun (WGS) entry which is preliminary data.</text>
</comment>
<evidence type="ECO:0000256" key="2">
    <source>
        <dbReference type="SAM" id="Phobius"/>
    </source>
</evidence>
<gene>
    <name evidence="4" type="ORF">JZO70_20425</name>
</gene>
<dbReference type="EMBL" id="JAFREM010000035">
    <property type="protein sequence ID" value="MBO1308552.1"/>
    <property type="molecule type" value="Genomic_DNA"/>
</dbReference>
<feature type="compositionally biased region" description="Gly residues" evidence="1">
    <location>
        <begin position="216"/>
        <end position="226"/>
    </location>
</feature>
<keyword evidence="5" id="KW-1185">Reference proteome</keyword>
<dbReference type="NCBIfam" id="TIGR01167">
    <property type="entry name" value="LPXTG_anchor"/>
    <property type="match status" value="1"/>
</dbReference>
<feature type="chain" id="PRO_5046897339" evidence="3">
    <location>
        <begin position="35"/>
        <end position="272"/>
    </location>
</feature>
<keyword evidence="2" id="KW-0472">Membrane</keyword>
<evidence type="ECO:0000313" key="5">
    <source>
        <dbReference type="Proteomes" id="UP000664601"/>
    </source>
</evidence>
<keyword evidence="3" id="KW-0732">Signal</keyword>
<feature type="transmembrane region" description="Helical" evidence="2">
    <location>
        <begin position="245"/>
        <end position="263"/>
    </location>
</feature>
<keyword evidence="2" id="KW-1133">Transmembrane helix</keyword>
<feature type="signal peptide" evidence="3">
    <location>
        <begin position="1"/>
        <end position="34"/>
    </location>
</feature>
<evidence type="ECO:0000313" key="4">
    <source>
        <dbReference type="EMBL" id="MBO1308552.1"/>
    </source>
</evidence>
<sequence>MIREEDTRLKKIAAVLSSLLLLLLCFGGSLSAHAVEALPPGMVIGDSDGVYATSDGEYYIDLVDIKPGDSYEKEITIRSLDLEEPFSLGLLAEEVSSTGSINWADHIFLTLSLDGEEIYDGLLLGDGTFDWSKTPLELGVCKYGTDKILTATFTVDPAVSDEDLREQSVLEFYWTFVGTRDQPTKPSDSSEPPEPSESSESSDSSTPTTSSDSSGSGRGALPGTGGTPPRASGSGKLLPQTGEEIVYMFLTGLLLILIALFLWKRPREEEQE</sequence>